<reference evidence="2 3" key="1">
    <citation type="submission" date="2016-11" db="EMBL/GenBank/DDBJ databases">
        <title>Paenibacillus species isolates.</title>
        <authorList>
            <person name="Beno S.M."/>
        </authorList>
    </citation>
    <scope>NUCLEOTIDE SEQUENCE [LARGE SCALE GENOMIC DNA]</scope>
    <source>
        <strain evidence="2 3">FSL R5-0378</strain>
    </source>
</reference>
<keyword evidence="1" id="KW-0472">Membrane</keyword>
<gene>
    <name evidence="2" type="ORF">BK138_24120</name>
</gene>
<feature type="transmembrane region" description="Helical" evidence="1">
    <location>
        <begin position="111"/>
        <end position="128"/>
    </location>
</feature>
<keyword evidence="3" id="KW-1185">Reference proteome</keyword>
<dbReference type="RefSeq" id="WP_076173347.1">
    <property type="nucleotide sequence ID" value="NZ_MRTP01000008.1"/>
</dbReference>
<sequence length="129" mass="13977">MTVLVSISAMVFTILIVIVVLFQLALALGMPWGSYAMGGKFPGKYPPGMRVGAIVQAIVLLAIAAIVLSRSGLFVPSWDWFANKAIWFVVAFSTISTVLNLITRSKWERRIWAPVSVLLLVTSVIVAVG</sequence>
<accession>A0A1R1EJC4</accession>
<comment type="caution">
    <text evidence="2">The sequence shown here is derived from an EMBL/GenBank/DDBJ whole genome shotgun (WGS) entry which is preliminary data.</text>
</comment>
<feature type="transmembrane region" description="Helical" evidence="1">
    <location>
        <begin position="85"/>
        <end position="102"/>
    </location>
</feature>
<name>A0A1R1EJC4_9BACL</name>
<protein>
    <submittedName>
        <fullName evidence="2">Uncharacterized protein</fullName>
    </submittedName>
</protein>
<dbReference type="STRING" id="297318.BK138_24120"/>
<keyword evidence="1" id="KW-0812">Transmembrane</keyword>
<organism evidence="2 3">
    <name type="scientific">Paenibacillus rhizosphaerae</name>
    <dbReference type="NCBI Taxonomy" id="297318"/>
    <lineage>
        <taxon>Bacteria</taxon>
        <taxon>Bacillati</taxon>
        <taxon>Bacillota</taxon>
        <taxon>Bacilli</taxon>
        <taxon>Bacillales</taxon>
        <taxon>Paenibacillaceae</taxon>
        <taxon>Paenibacillus</taxon>
    </lineage>
</organism>
<dbReference type="Proteomes" id="UP000187172">
    <property type="component" value="Unassembled WGS sequence"/>
</dbReference>
<proteinExistence type="predicted"/>
<dbReference type="AlphaFoldDB" id="A0A1R1EJC4"/>
<feature type="transmembrane region" description="Helical" evidence="1">
    <location>
        <begin position="51"/>
        <end position="73"/>
    </location>
</feature>
<evidence type="ECO:0000256" key="1">
    <source>
        <dbReference type="SAM" id="Phobius"/>
    </source>
</evidence>
<evidence type="ECO:0000313" key="2">
    <source>
        <dbReference type="EMBL" id="OMF51921.1"/>
    </source>
</evidence>
<keyword evidence="1" id="KW-1133">Transmembrane helix</keyword>
<feature type="transmembrane region" description="Helical" evidence="1">
    <location>
        <begin position="6"/>
        <end position="30"/>
    </location>
</feature>
<dbReference type="EMBL" id="MRTP01000008">
    <property type="protein sequence ID" value="OMF51921.1"/>
    <property type="molecule type" value="Genomic_DNA"/>
</dbReference>
<evidence type="ECO:0000313" key="3">
    <source>
        <dbReference type="Proteomes" id="UP000187172"/>
    </source>
</evidence>